<feature type="compositionally biased region" description="Basic and acidic residues" evidence="1">
    <location>
        <begin position="58"/>
        <end position="69"/>
    </location>
</feature>
<feature type="signal peptide" evidence="3">
    <location>
        <begin position="1"/>
        <end position="20"/>
    </location>
</feature>
<evidence type="ECO:0000256" key="1">
    <source>
        <dbReference type="SAM" id="MobiDB-lite"/>
    </source>
</evidence>
<accession>A0AAV1UK33</accession>
<name>A0AAV1UK33_9STRA</name>
<dbReference type="Proteomes" id="UP001162060">
    <property type="component" value="Unassembled WGS sequence"/>
</dbReference>
<keyword evidence="2" id="KW-0472">Membrane</keyword>
<sequence>MRHFVFLAVFVAAFVTLGGSFTGAATVATTSEEDAKDTAVDSTKIAEKRAVSGAQGEQVDKKGAGEERGNNPFAGLFSRFRGKAHVEGTPSVAKSVAQSELKPQVANVAQQVGKQPRSIWGKIFIALKLIAGVGFAASVYAAVYGLGGMIMDHF</sequence>
<evidence type="ECO:0000313" key="5">
    <source>
        <dbReference type="Proteomes" id="UP001162060"/>
    </source>
</evidence>
<feature type="region of interest" description="Disordered" evidence="1">
    <location>
        <begin position="51"/>
        <end position="70"/>
    </location>
</feature>
<evidence type="ECO:0000256" key="2">
    <source>
        <dbReference type="SAM" id="Phobius"/>
    </source>
</evidence>
<evidence type="ECO:0000313" key="4">
    <source>
        <dbReference type="EMBL" id="CAK7933359.1"/>
    </source>
</evidence>
<feature type="chain" id="PRO_5043965385" evidence="3">
    <location>
        <begin position="21"/>
        <end position="154"/>
    </location>
</feature>
<keyword evidence="3" id="KW-0732">Signal</keyword>
<proteinExistence type="predicted"/>
<dbReference type="EMBL" id="CAKLBY020000194">
    <property type="protein sequence ID" value="CAK7933359.1"/>
    <property type="molecule type" value="Genomic_DNA"/>
</dbReference>
<keyword evidence="2" id="KW-0812">Transmembrane</keyword>
<evidence type="ECO:0000256" key="3">
    <source>
        <dbReference type="SAM" id="SignalP"/>
    </source>
</evidence>
<keyword evidence="2" id="KW-1133">Transmembrane helix</keyword>
<comment type="caution">
    <text evidence="4">The sequence shown here is derived from an EMBL/GenBank/DDBJ whole genome shotgun (WGS) entry which is preliminary data.</text>
</comment>
<protein>
    <submittedName>
        <fullName evidence="4">Uncharacterized protein</fullName>
    </submittedName>
</protein>
<organism evidence="4 5">
    <name type="scientific">Peronospora matthiolae</name>
    <dbReference type="NCBI Taxonomy" id="2874970"/>
    <lineage>
        <taxon>Eukaryota</taxon>
        <taxon>Sar</taxon>
        <taxon>Stramenopiles</taxon>
        <taxon>Oomycota</taxon>
        <taxon>Peronosporomycetes</taxon>
        <taxon>Peronosporales</taxon>
        <taxon>Peronosporaceae</taxon>
        <taxon>Peronospora</taxon>
    </lineage>
</organism>
<dbReference type="AlphaFoldDB" id="A0AAV1UK33"/>
<feature type="transmembrane region" description="Helical" evidence="2">
    <location>
        <begin position="123"/>
        <end position="146"/>
    </location>
</feature>
<gene>
    <name evidence="4" type="ORF">PM001_LOCUS18509</name>
</gene>
<reference evidence="4" key="1">
    <citation type="submission" date="2024-01" db="EMBL/GenBank/DDBJ databases">
        <authorList>
            <person name="Webb A."/>
        </authorList>
    </citation>
    <scope>NUCLEOTIDE SEQUENCE</scope>
    <source>
        <strain evidence="4">Pm1</strain>
    </source>
</reference>